<dbReference type="UniPathway" id="UPA00126">
    <property type="reaction ID" value="UER00424"/>
</dbReference>
<sequence>MELYKQKEIIIFDLDGTLVKSKSDIDSEMATLLSSLLEVKKVAIISGGTYSQIEKSLLLKLNCESSLFYNLFIFPTCATSFYKYVIGDWENIYTEEIESERREGIIKALKESLTEAGYKKPEHFYGEIIEDRKTQITFSGLGQNAPLGEKLRWDPDHILRDKIILAFGKRISDFDAKIGGSTSIDINQKGIDKTYGIRQIEKNLNIPVKRMLFIGDALFVGGNDYPVISTDIDIISVDNPEETKRFIKEIIFSNSNS</sequence>
<name>A0A2H0TDV7_9BACT</name>
<comment type="pathway">
    <text evidence="2">Nucleotide-sugar biosynthesis; GDP-alpha-D-mannose biosynthesis; alpha-D-mannose 1-phosphate from D-fructose 6-phosphate: step 2/2.</text>
</comment>
<evidence type="ECO:0000256" key="5">
    <source>
        <dbReference type="ARBA" id="ARBA00012730"/>
    </source>
</evidence>
<evidence type="ECO:0000313" key="13">
    <source>
        <dbReference type="EMBL" id="PIR68475.1"/>
    </source>
</evidence>
<feature type="binding site" evidence="11">
    <location>
        <position position="183"/>
    </location>
    <ligand>
        <name>alpha-D-mannose 1-phosphate</name>
        <dbReference type="ChEBI" id="CHEBI:58409"/>
    </ligand>
</feature>
<gene>
    <name evidence="13" type="ORF">COU49_00860</name>
</gene>
<keyword evidence="9" id="KW-0413">Isomerase</keyword>
<comment type="similarity">
    <text evidence="3">Belongs to the eukaryotic PMM family.</text>
</comment>
<evidence type="ECO:0000256" key="11">
    <source>
        <dbReference type="PIRSR" id="PIRSR605002-2"/>
    </source>
</evidence>
<feature type="binding site" evidence="12">
    <location>
        <position position="13"/>
    </location>
    <ligand>
        <name>Mg(2+)</name>
        <dbReference type="ChEBI" id="CHEBI:18420"/>
        <label>1</label>
    </ligand>
</feature>
<proteinExistence type="inferred from homology"/>
<keyword evidence="6" id="KW-0963">Cytoplasm</keyword>
<comment type="subunit">
    <text evidence="4">Homodimer.</text>
</comment>
<evidence type="ECO:0000256" key="2">
    <source>
        <dbReference type="ARBA" id="ARBA00004699"/>
    </source>
</evidence>
<dbReference type="GO" id="GO:0016791">
    <property type="term" value="F:phosphatase activity"/>
    <property type="evidence" value="ECO:0007669"/>
    <property type="project" value="UniProtKB-ARBA"/>
</dbReference>
<reference evidence="14" key="1">
    <citation type="submission" date="2017-09" db="EMBL/GenBank/DDBJ databases">
        <title>Depth-based differentiation of microbial function through sediment-hosted aquifers and enrichment of novel symbionts in the deep terrestrial subsurface.</title>
        <authorList>
            <person name="Probst A.J."/>
            <person name="Ladd B."/>
            <person name="Jarett J.K."/>
            <person name="Geller-Mcgrath D.E."/>
            <person name="Sieber C.M.K."/>
            <person name="Emerson J.B."/>
            <person name="Anantharaman K."/>
            <person name="Thomas B.C."/>
            <person name="Malmstrom R."/>
            <person name="Stieglmeier M."/>
            <person name="Klingl A."/>
            <person name="Woyke T."/>
            <person name="Ryan C.M."/>
            <person name="Banfield J.F."/>
        </authorList>
    </citation>
    <scope>NUCLEOTIDE SEQUENCE [LARGE SCALE GENOMIC DNA]</scope>
</reference>
<dbReference type="NCBIfam" id="TIGR01484">
    <property type="entry name" value="HAD-SF-IIB"/>
    <property type="match status" value="1"/>
</dbReference>
<evidence type="ECO:0000256" key="9">
    <source>
        <dbReference type="ARBA" id="ARBA00023235"/>
    </source>
</evidence>
<dbReference type="GO" id="GO:0046872">
    <property type="term" value="F:metal ion binding"/>
    <property type="evidence" value="ECO:0007669"/>
    <property type="project" value="UniProtKB-KW"/>
</dbReference>
<dbReference type="EMBL" id="PFCQ01000004">
    <property type="protein sequence ID" value="PIR68475.1"/>
    <property type="molecule type" value="Genomic_DNA"/>
</dbReference>
<accession>A0A2H0TDV7</accession>
<evidence type="ECO:0000256" key="6">
    <source>
        <dbReference type="ARBA" id="ARBA00022490"/>
    </source>
</evidence>
<evidence type="ECO:0000256" key="4">
    <source>
        <dbReference type="ARBA" id="ARBA00011738"/>
    </source>
</evidence>
<dbReference type="GO" id="GO:0006013">
    <property type="term" value="P:mannose metabolic process"/>
    <property type="evidence" value="ECO:0007669"/>
    <property type="project" value="TreeGrafter"/>
</dbReference>
<dbReference type="Proteomes" id="UP000230094">
    <property type="component" value="Unassembled WGS sequence"/>
</dbReference>
<dbReference type="InterPro" id="IPR043169">
    <property type="entry name" value="PMM_cap"/>
</dbReference>
<feature type="binding site" evidence="11">
    <location>
        <position position="185"/>
    </location>
    <ligand>
        <name>alpha-D-mannose 1-phosphate</name>
        <dbReference type="ChEBI" id="CHEBI:58409"/>
    </ligand>
</feature>
<dbReference type="InterPro" id="IPR005002">
    <property type="entry name" value="PMM"/>
</dbReference>
<dbReference type="GO" id="GO:0009298">
    <property type="term" value="P:GDP-mannose biosynthetic process"/>
    <property type="evidence" value="ECO:0007669"/>
    <property type="project" value="UniProtKB-UniPathway"/>
</dbReference>
<comment type="caution">
    <text evidence="13">The sequence shown here is derived from an EMBL/GenBank/DDBJ whole genome shotgun (WGS) entry which is preliminary data.</text>
</comment>
<dbReference type="InterPro" id="IPR023214">
    <property type="entry name" value="HAD_sf"/>
</dbReference>
<feature type="active site" description="Proton donor/acceptor" evidence="10">
    <location>
        <position position="15"/>
    </location>
</feature>
<dbReference type="Gene3D" id="3.40.50.1000">
    <property type="entry name" value="HAD superfamily/HAD-like"/>
    <property type="match status" value="1"/>
</dbReference>
<dbReference type="Pfam" id="PF03332">
    <property type="entry name" value="PMM"/>
    <property type="match status" value="1"/>
</dbReference>
<evidence type="ECO:0000256" key="8">
    <source>
        <dbReference type="ARBA" id="ARBA00022842"/>
    </source>
</evidence>
<evidence type="ECO:0000256" key="10">
    <source>
        <dbReference type="PIRSR" id="PIRSR605002-1"/>
    </source>
</evidence>
<evidence type="ECO:0000256" key="12">
    <source>
        <dbReference type="PIRSR" id="PIRSR605002-3"/>
    </source>
</evidence>
<keyword evidence="8 12" id="KW-0460">Magnesium</keyword>
<feature type="binding site" evidence="12">
    <location>
        <position position="15"/>
    </location>
    <ligand>
        <name>Mg(2+)</name>
        <dbReference type="ChEBI" id="CHEBI:18420"/>
        <label>1</label>
    </ligand>
</feature>
<dbReference type="GO" id="GO:0005829">
    <property type="term" value="C:cytosol"/>
    <property type="evidence" value="ECO:0007669"/>
    <property type="project" value="TreeGrafter"/>
</dbReference>
<evidence type="ECO:0000313" key="14">
    <source>
        <dbReference type="Proteomes" id="UP000230094"/>
    </source>
</evidence>
<dbReference type="PANTHER" id="PTHR10466">
    <property type="entry name" value="PHOSPHOMANNOMUTASE"/>
    <property type="match status" value="1"/>
</dbReference>
<dbReference type="GO" id="GO:0004615">
    <property type="term" value="F:phosphomannomutase activity"/>
    <property type="evidence" value="ECO:0007669"/>
    <property type="project" value="UniProtKB-EC"/>
</dbReference>
<dbReference type="PANTHER" id="PTHR10466:SF0">
    <property type="entry name" value="PHOSPHOMANNOMUTASE"/>
    <property type="match status" value="1"/>
</dbReference>
<dbReference type="Gene3D" id="3.30.1240.20">
    <property type="match status" value="1"/>
</dbReference>
<comment type="subcellular location">
    <subcellularLocation>
        <location evidence="1">Cytoplasm</location>
    </subcellularLocation>
</comment>
<dbReference type="SUPFAM" id="SSF56784">
    <property type="entry name" value="HAD-like"/>
    <property type="match status" value="1"/>
</dbReference>
<dbReference type="InterPro" id="IPR036412">
    <property type="entry name" value="HAD-like_sf"/>
</dbReference>
<dbReference type="InterPro" id="IPR006379">
    <property type="entry name" value="HAD-SF_hydro_IIB"/>
</dbReference>
<evidence type="ECO:0000256" key="7">
    <source>
        <dbReference type="ARBA" id="ARBA00022723"/>
    </source>
</evidence>
<evidence type="ECO:0000256" key="1">
    <source>
        <dbReference type="ARBA" id="ARBA00004496"/>
    </source>
</evidence>
<feature type="binding site" evidence="12">
    <location>
        <position position="216"/>
    </location>
    <ligand>
        <name>Mg(2+)</name>
        <dbReference type="ChEBI" id="CHEBI:18420"/>
        <label>1</label>
    </ligand>
</feature>
<keyword evidence="7 12" id="KW-0479">Metal-binding</keyword>
<dbReference type="EC" id="5.4.2.8" evidence="5"/>
<comment type="cofactor">
    <cofactor evidence="12">
        <name>Mg(2+)</name>
        <dbReference type="ChEBI" id="CHEBI:18420"/>
    </cofactor>
</comment>
<feature type="active site" description="Nucleophile" evidence="10">
    <location>
        <position position="13"/>
    </location>
</feature>
<dbReference type="AlphaFoldDB" id="A0A2H0TDV7"/>
<organism evidence="13 14">
    <name type="scientific">Candidatus Nomurabacteria bacterium CG10_big_fil_rev_8_21_14_0_10_35_16</name>
    <dbReference type="NCBI Taxonomy" id="1974731"/>
    <lineage>
        <taxon>Bacteria</taxon>
        <taxon>Candidatus Nomuraibacteriota</taxon>
    </lineage>
</organism>
<feature type="binding site" evidence="11">
    <location>
        <position position="132"/>
    </location>
    <ligand>
        <name>alpha-D-mannose 1-phosphate</name>
        <dbReference type="ChEBI" id="CHEBI:58409"/>
    </ligand>
</feature>
<keyword evidence="13" id="KW-0378">Hydrolase</keyword>
<protein>
    <recommendedName>
        <fullName evidence="5">phosphomannomutase</fullName>
        <ecNumber evidence="5">5.4.2.8</ecNumber>
    </recommendedName>
</protein>
<evidence type="ECO:0000256" key="3">
    <source>
        <dbReference type="ARBA" id="ARBA00009736"/>
    </source>
</evidence>
<dbReference type="GO" id="GO:0006487">
    <property type="term" value="P:protein N-linked glycosylation"/>
    <property type="evidence" value="ECO:0007669"/>
    <property type="project" value="TreeGrafter"/>
</dbReference>